<dbReference type="Pfam" id="PF00589">
    <property type="entry name" value="Phage_integrase"/>
    <property type="match status" value="1"/>
</dbReference>
<evidence type="ECO:0000256" key="1">
    <source>
        <dbReference type="ARBA" id="ARBA00023172"/>
    </source>
</evidence>
<gene>
    <name evidence="3" type="ORF">ILUMI_05641</name>
</gene>
<evidence type="ECO:0000259" key="2">
    <source>
        <dbReference type="Pfam" id="PF00589"/>
    </source>
</evidence>
<keyword evidence="1" id="KW-0233">DNA recombination</keyword>
<dbReference type="GO" id="GO:0015074">
    <property type="term" value="P:DNA integration"/>
    <property type="evidence" value="ECO:0007669"/>
    <property type="project" value="InterPro"/>
</dbReference>
<dbReference type="GO" id="GO:0003677">
    <property type="term" value="F:DNA binding"/>
    <property type="evidence" value="ECO:0007669"/>
    <property type="project" value="InterPro"/>
</dbReference>
<proteinExistence type="predicted"/>
<evidence type="ECO:0000313" key="3">
    <source>
        <dbReference type="EMBL" id="KAF2900541.1"/>
    </source>
</evidence>
<feature type="domain" description="Tyr recombinase" evidence="2">
    <location>
        <begin position="19"/>
        <end position="182"/>
    </location>
</feature>
<dbReference type="InterPro" id="IPR011010">
    <property type="entry name" value="DNA_brk_join_enz"/>
</dbReference>
<dbReference type="SUPFAM" id="SSF56349">
    <property type="entry name" value="DNA breaking-rejoining enzymes"/>
    <property type="match status" value="1"/>
</dbReference>
<dbReference type="GO" id="GO:0006310">
    <property type="term" value="P:DNA recombination"/>
    <property type="evidence" value="ECO:0007669"/>
    <property type="project" value="UniProtKB-KW"/>
</dbReference>
<dbReference type="AlphaFoldDB" id="A0A8K0GIH3"/>
<organism evidence="3 4">
    <name type="scientific">Ignelater luminosus</name>
    <name type="common">Cucubano</name>
    <name type="synonym">Pyrophorus luminosus</name>
    <dbReference type="NCBI Taxonomy" id="2038154"/>
    <lineage>
        <taxon>Eukaryota</taxon>
        <taxon>Metazoa</taxon>
        <taxon>Ecdysozoa</taxon>
        <taxon>Arthropoda</taxon>
        <taxon>Hexapoda</taxon>
        <taxon>Insecta</taxon>
        <taxon>Pterygota</taxon>
        <taxon>Neoptera</taxon>
        <taxon>Endopterygota</taxon>
        <taxon>Coleoptera</taxon>
        <taxon>Polyphaga</taxon>
        <taxon>Elateriformia</taxon>
        <taxon>Elateroidea</taxon>
        <taxon>Elateridae</taxon>
        <taxon>Agrypninae</taxon>
        <taxon>Pyrophorini</taxon>
        <taxon>Ignelater</taxon>
    </lineage>
</organism>
<dbReference type="InterPro" id="IPR013762">
    <property type="entry name" value="Integrase-like_cat_sf"/>
</dbReference>
<sequence length="242" mass="26782">MESDSDESFSYIPEKIVKTASTVALMFGIAGALRREELYKMTLEDINDTGTVLIITIPDSKTHIQGQFTVIAETTQKNLNLIEIYRKYIAQRPKNVKSNHFFLQFRNGNCKTKVVGINTFSKIPSIVAKYLSLPNPDHYTGHAFRRSSASLLVDSGGDLIQLIKHGYWKSNAIAEGYVDESNQNKMDCASKIFTGGQSYQNISNPASFSANNIMDNVLSVVEKSININSCNTNGVSVDVNPV</sequence>
<dbReference type="Gene3D" id="1.10.443.10">
    <property type="entry name" value="Intergrase catalytic core"/>
    <property type="match status" value="1"/>
</dbReference>
<dbReference type="InterPro" id="IPR002104">
    <property type="entry name" value="Integrase_catalytic"/>
</dbReference>
<reference evidence="3" key="1">
    <citation type="submission" date="2019-08" db="EMBL/GenBank/DDBJ databases">
        <title>The genome of the North American firefly Photinus pyralis.</title>
        <authorList>
            <consortium name="Photinus pyralis genome working group"/>
            <person name="Fallon T.R."/>
            <person name="Sander Lower S.E."/>
            <person name="Weng J.-K."/>
        </authorList>
    </citation>
    <scope>NUCLEOTIDE SEQUENCE</scope>
    <source>
        <strain evidence="3">TRF0915ILg1</strain>
        <tissue evidence="3">Whole body</tissue>
    </source>
</reference>
<comment type="caution">
    <text evidence="3">The sequence shown here is derived from an EMBL/GenBank/DDBJ whole genome shotgun (WGS) entry which is preliminary data.</text>
</comment>
<name>A0A8K0GIH3_IGNLU</name>
<protein>
    <recommendedName>
        <fullName evidence="2">Tyr recombinase domain-containing protein</fullName>
    </recommendedName>
</protein>
<accession>A0A8K0GIH3</accession>
<dbReference type="Proteomes" id="UP000801492">
    <property type="component" value="Unassembled WGS sequence"/>
</dbReference>
<keyword evidence="4" id="KW-1185">Reference proteome</keyword>
<evidence type="ECO:0000313" key="4">
    <source>
        <dbReference type="Proteomes" id="UP000801492"/>
    </source>
</evidence>
<dbReference type="EMBL" id="VTPC01002121">
    <property type="protein sequence ID" value="KAF2900541.1"/>
    <property type="molecule type" value="Genomic_DNA"/>
</dbReference>
<dbReference type="OrthoDB" id="7697116at2759"/>